<keyword evidence="13" id="KW-1185">Reference proteome</keyword>
<dbReference type="PANTHER" id="PTHR47861:SF3">
    <property type="entry name" value="FKBP-TYPE PEPTIDYL-PROLYL CIS-TRANS ISOMERASE SLYD"/>
    <property type="match status" value="1"/>
</dbReference>
<keyword evidence="5 9" id="KW-0697">Rotamase</keyword>
<dbReference type="RefSeq" id="WP_395417775.1">
    <property type="nucleotide sequence ID" value="NZ_JBIPKE010000017.1"/>
</dbReference>
<comment type="subcellular location">
    <subcellularLocation>
        <location evidence="2">Cytoplasm</location>
    </subcellularLocation>
</comment>
<feature type="domain" description="PPIase FKBP-type" evidence="11">
    <location>
        <begin position="7"/>
        <end position="81"/>
    </location>
</feature>
<evidence type="ECO:0000313" key="13">
    <source>
        <dbReference type="Proteomes" id="UP001610063"/>
    </source>
</evidence>
<comment type="catalytic activity">
    <reaction evidence="1 9 10">
        <text>[protein]-peptidylproline (omega=180) = [protein]-peptidylproline (omega=0)</text>
        <dbReference type="Rhea" id="RHEA:16237"/>
        <dbReference type="Rhea" id="RHEA-COMP:10747"/>
        <dbReference type="Rhea" id="RHEA-COMP:10748"/>
        <dbReference type="ChEBI" id="CHEBI:83833"/>
        <dbReference type="ChEBI" id="CHEBI:83834"/>
        <dbReference type="EC" id="5.2.1.8"/>
    </reaction>
</comment>
<evidence type="ECO:0000256" key="5">
    <source>
        <dbReference type="ARBA" id="ARBA00023110"/>
    </source>
</evidence>
<dbReference type="Gene3D" id="3.10.50.40">
    <property type="match status" value="1"/>
</dbReference>
<dbReference type="InterPro" id="IPR001179">
    <property type="entry name" value="PPIase_FKBP_dom"/>
</dbReference>
<accession>A0ABW7NA99</accession>
<evidence type="ECO:0000256" key="2">
    <source>
        <dbReference type="ARBA" id="ARBA00004496"/>
    </source>
</evidence>
<reference evidence="12 13" key="1">
    <citation type="journal article" date="2013" name="Int. J. Syst. Evol. Microbiol.">
        <title>Marinoscillum luteum sp. nov., isolated from marine sediment.</title>
        <authorList>
            <person name="Cha I.T."/>
            <person name="Park S.J."/>
            <person name="Kim S.J."/>
            <person name="Kim J.G."/>
            <person name="Jung M.Y."/>
            <person name="Shin K.S."/>
            <person name="Kwon K.K."/>
            <person name="Yang S.H."/>
            <person name="Seo Y.S."/>
            <person name="Rhee S.K."/>
        </authorList>
    </citation>
    <scope>NUCLEOTIDE SEQUENCE [LARGE SCALE GENOMIC DNA]</scope>
    <source>
        <strain evidence="12 13">KCTC 23939</strain>
    </source>
</reference>
<evidence type="ECO:0000256" key="7">
    <source>
        <dbReference type="ARBA" id="ARBA00023235"/>
    </source>
</evidence>
<evidence type="ECO:0000256" key="1">
    <source>
        <dbReference type="ARBA" id="ARBA00000971"/>
    </source>
</evidence>
<protein>
    <recommendedName>
        <fullName evidence="10">Peptidyl-prolyl cis-trans isomerase</fullName>
        <ecNumber evidence="10">5.2.1.8</ecNumber>
    </recommendedName>
</protein>
<dbReference type="PROSITE" id="PS50059">
    <property type="entry name" value="FKBP_PPIASE"/>
    <property type="match status" value="1"/>
</dbReference>
<evidence type="ECO:0000256" key="4">
    <source>
        <dbReference type="ARBA" id="ARBA00022490"/>
    </source>
</evidence>
<evidence type="ECO:0000256" key="8">
    <source>
        <dbReference type="ARBA" id="ARBA00037071"/>
    </source>
</evidence>
<evidence type="ECO:0000259" key="11">
    <source>
        <dbReference type="PROSITE" id="PS50059"/>
    </source>
</evidence>
<evidence type="ECO:0000256" key="9">
    <source>
        <dbReference type="PROSITE-ProRule" id="PRU00277"/>
    </source>
</evidence>
<dbReference type="Proteomes" id="UP001610063">
    <property type="component" value="Unassembled WGS sequence"/>
</dbReference>
<proteinExistence type="inferred from homology"/>
<comment type="similarity">
    <text evidence="3 10">Belongs to the FKBP-type PPIase family.</text>
</comment>
<dbReference type="InterPro" id="IPR046357">
    <property type="entry name" value="PPIase_dom_sf"/>
</dbReference>
<comment type="caution">
    <text evidence="12">The sequence shown here is derived from an EMBL/GenBank/DDBJ whole genome shotgun (WGS) entry which is preliminary data.</text>
</comment>
<organism evidence="12 13">
    <name type="scientific">Marinoscillum luteum</name>
    <dbReference type="NCBI Taxonomy" id="861051"/>
    <lineage>
        <taxon>Bacteria</taxon>
        <taxon>Pseudomonadati</taxon>
        <taxon>Bacteroidota</taxon>
        <taxon>Cytophagia</taxon>
        <taxon>Cytophagales</taxon>
        <taxon>Reichenbachiellaceae</taxon>
        <taxon>Marinoscillum</taxon>
    </lineage>
</organism>
<dbReference type="PANTHER" id="PTHR47861">
    <property type="entry name" value="FKBP-TYPE PEPTIDYL-PROLYL CIS-TRANS ISOMERASE SLYD"/>
    <property type="match status" value="1"/>
</dbReference>
<evidence type="ECO:0000256" key="6">
    <source>
        <dbReference type="ARBA" id="ARBA00023186"/>
    </source>
</evidence>
<keyword evidence="4" id="KW-0963">Cytoplasm</keyword>
<dbReference type="SUPFAM" id="SSF54534">
    <property type="entry name" value="FKBP-like"/>
    <property type="match status" value="1"/>
</dbReference>
<dbReference type="EMBL" id="JBIPKE010000017">
    <property type="protein sequence ID" value="MFH6984435.1"/>
    <property type="molecule type" value="Genomic_DNA"/>
</dbReference>
<evidence type="ECO:0000313" key="12">
    <source>
        <dbReference type="EMBL" id="MFH6984435.1"/>
    </source>
</evidence>
<evidence type="ECO:0000256" key="3">
    <source>
        <dbReference type="ARBA" id="ARBA00006577"/>
    </source>
</evidence>
<name>A0ABW7NA99_9BACT</name>
<comment type="function">
    <text evidence="8">Also involved in hydrogenase metallocenter assembly, probably by participating in the nickel insertion step. This function in hydrogenase biosynthesis requires chaperone activity and the presence of the metal-binding domain, but not PPIase activity.</text>
</comment>
<keyword evidence="7 9" id="KW-0413">Isomerase</keyword>
<evidence type="ECO:0000256" key="10">
    <source>
        <dbReference type="RuleBase" id="RU003915"/>
    </source>
</evidence>
<dbReference type="EC" id="5.2.1.8" evidence="10"/>
<dbReference type="Pfam" id="PF00254">
    <property type="entry name" value="FKBP_C"/>
    <property type="match status" value="1"/>
</dbReference>
<keyword evidence="6" id="KW-0143">Chaperone</keyword>
<dbReference type="GO" id="GO:0003755">
    <property type="term" value="F:peptidyl-prolyl cis-trans isomerase activity"/>
    <property type="evidence" value="ECO:0007669"/>
    <property type="project" value="UniProtKB-EC"/>
</dbReference>
<gene>
    <name evidence="12" type="ORF">ACHKAR_13360</name>
</gene>
<sequence length="142" mass="15354">MSIAKANDTVKVHYTGKLTSGQVFDSSLERDPLQFTVGGGQMIKGFDEAVNGMAISEKKTVTIPSAEAYGDRNDELIQTVPRTELPADMKPEAGQTLVATNDNGQQTHVIVQEVTEEAITIDANHPLAGQDLIFEIELVEIV</sequence>